<gene>
    <name evidence="7 10" type="primary">cbiA</name>
    <name evidence="10" type="ORF">BN000_03220</name>
</gene>
<organism evidence="10 11">
    <name type="scientific">Neobacillus massiliamazoniensis</name>
    <dbReference type="NCBI Taxonomy" id="1499688"/>
    <lineage>
        <taxon>Bacteria</taxon>
        <taxon>Bacillati</taxon>
        <taxon>Bacillota</taxon>
        <taxon>Bacilli</taxon>
        <taxon>Bacillales</taxon>
        <taxon>Bacillaceae</taxon>
        <taxon>Neobacillus</taxon>
    </lineage>
</organism>
<feature type="active site" description="Nucleophile" evidence="7">
    <location>
        <position position="331"/>
    </location>
</feature>
<keyword evidence="6 7" id="KW-0315">Glutamine amidotransferase</keyword>
<accession>A0A0U1NZ44</accession>
<dbReference type="Pfam" id="PF01656">
    <property type="entry name" value="CbiA"/>
    <property type="match status" value="1"/>
</dbReference>
<dbReference type="EMBL" id="CVRB01000003">
    <property type="protein sequence ID" value="CRK83257.1"/>
    <property type="molecule type" value="Genomic_DNA"/>
</dbReference>
<dbReference type="CDD" id="cd03130">
    <property type="entry name" value="GATase1_CobB"/>
    <property type="match status" value="1"/>
</dbReference>
<dbReference type="InterPro" id="IPR029062">
    <property type="entry name" value="Class_I_gatase-like"/>
</dbReference>
<dbReference type="RefSeq" id="WP_090635574.1">
    <property type="nucleotide sequence ID" value="NZ_CVRB01000003.1"/>
</dbReference>
<dbReference type="AlphaFoldDB" id="A0A0U1NZ44"/>
<comment type="function">
    <text evidence="7">Catalyzes the ATP-dependent amidation of the two carboxylate groups at positions a and c of cobyrinate, using either L-glutamine or ammonia as the nitrogen source.</text>
</comment>
<feature type="domain" description="CobQ/CobB/MinD/ParA nucleotide binding" evidence="8">
    <location>
        <begin position="6"/>
        <end position="192"/>
    </location>
</feature>
<dbReference type="InterPro" id="IPR002586">
    <property type="entry name" value="CobQ/CobB/MinD/ParA_Nub-bd_dom"/>
</dbReference>
<dbReference type="InterPro" id="IPR027417">
    <property type="entry name" value="P-loop_NTPase"/>
</dbReference>
<evidence type="ECO:0000313" key="10">
    <source>
        <dbReference type="EMBL" id="CRK83257.1"/>
    </source>
</evidence>
<comment type="pathway">
    <text evidence="7">Cofactor biosynthesis; adenosylcobalamin biosynthesis; cob(II)yrinate a,c-diamide from sirohydrochlorin (anaerobic route): step 10/10.</text>
</comment>
<comment type="catalytic activity">
    <reaction evidence="7">
        <text>cob(II)yrinate + 2 L-glutamine + 2 ATP + 2 H2O = cob(II)yrinate a,c diamide + 2 L-glutamate + 2 ADP + 2 phosphate + 2 H(+)</text>
        <dbReference type="Rhea" id="RHEA:26289"/>
        <dbReference type="ChEBI" id="CHEBI:15377"/>
        <dbReference type="ChEBI" id="CHEBI:15378"/>
        <dbReference type="ChEBI" id="CHEBI:29985"/>
        <dbReference type="ChEBI" id="CHEBI:30616"/>
        <dbReference type="ChEBI" id="CHEBI:43474"/>
        <dbReference type="ChEBI" id="CHEBI:58359"/>
        <dbReference type="ChEBI" id="CHEBI:58537"/>
        <dbReference type="ChEBI" id="CHEBI:58894"/>
        <dbReference type="ChEBI" id="CHEBI:456216"/>
        <dbReference type="EC" id="6.3.5.11"/>
    </reaction>
</comment>
<keyword evidence="5 7" id="KW-0460">Magnesium</keyword>
<dbReference type="PANTHER" id="PTHR43873">
    <property type="entry name" value="COBYRINATE A,C-DIAMIDE SYNTHASE"/>
    <property type="match status" value="1"/>
</dbReference>
<dbReference type="EC" id="6.3.5.11" evidence="7"/>
<keyword evidence="4 7" id="KW-0067">ATP-binding</keyword>
<dbReference type="SUPFAM" id="SSF52317">
    <property type="entry name" value="Class I glutamine amidotransferase-like"/>
    <property type="match status" value="1"/>
</dbReference>
<evidence type="ECO:0000259" key="9">
    <source>
        <dbReference type="Pfam" id="PF07685"/>
    </source>
</evidence>
<comment type="cofactor">
    <cofactor evidence="1 7">
        <name>Mg(2+)</name>
        <dbReference type="ChEBI" id="CHEBI:18420"/>
    </cofactor>
</comment>
<dbReference type="OrthoDB" id="9764035at2"/>
<sequence length="456" mass="50264">MSSRRLVIAGTGSGVGKTTLTIGLMSALRKKGYTVQGFKCGPDYIDPTYHTAVTGRISRNIDSWMLNHEMVKEIVIRASEGADISIIEGVMGFFDGKNPLNNTGSTAEISLITESPVILVVNCASMARSAAAIVKGFQEFLKEANIVGVIANRVGSEGHFKIVKAAIEQECGISVLGYVKRNDELTIPERHLGLIPSVERGELDPFFDQLGDSILETIDVETLYELAKATPLKVKESQFRRKERATVRMAVARDAAFNFYYQENLDMLEAYGVELIEFSPLKGETLPEQVDGLYIGGGFPEEFAQELAENTRVKNSVQSAIENGLPTLAECGGFMYLTESLETTNEKKYEMVGIIPGAVKMQPKLAALGYREITAEEGNFLLAGNLTARGHEFHYSTFQPRTDFQPAFQTKGMRGFKQEGYRNGNLIAGYTHFHFGSCPGLVENWVNKCKEFKKNG</sequence>
<evidence type="ECO:0000256" key="5">
    <source>
        <dbReference type="ARBA" id="ARBA00022842"/>
    </source>
</evidence>
<dbReference type="Gene3D" id="3.40.50.300">
    <property type="entry name" value="P-loop containing nucleotide triphosphate hydrolases"/>
    <property type="match status" value="2"/>
</dbReference>
<dbReference type="InterPro" id="IPR004484">
    <property type="entry name" value="CbiA/CobB_synth"/>
</dbReference>
<dbReference type="Gene3D" id="3.40.50.880">
    <property type="match status" value="1"/>
</dbReference>
<dbReference type="Proteomes" id="UP000199087">
    <property type="component" value="Unassembled WGS sequence"/>
</dbReference>
<dbReference type="NCBIfam" id="TIGR00379">
    <property type="entry name" value="cobB"/>
    <property type="match status" value="1"/>
</dbReference>
<dbReference type="PROSITE" id="PS51274">
    <property type="entry name" value="GATASE_COBBQ"/>
    <property type="match status" value="1"/>
</dbReference>
<evidence type="ECO:0000259" key="8">
    <source>
        <dbReference type="Pfam" id="PF01656"/>
    </source>
</evidence>
<evidence type="ECO:0000313" key="11">
    <source>
        <dbReference type="Proteomes" id="UP000199087"/>
    </source>
</evidence>
<evidence type="ECO:0000256" key="1">
    <source>
        <dbReference type="ARBA" id="ARBA00001946"/>
    </source>
</evidence>
<evidence type="ECO:0000256" key="2">
    <source>
        <dbReference type="ARBA" id="ARBA00022598"/>
    </source>
</evidence>
<dbReference type="GO" id="GO:0005524">
    <property type="term" value="F:ATP binding"/>
    <property type="evidence" value="ECO:0007669"/>
    <property type="project" value="UniProtKB-UniRule"/>
</dbReference>
<proteinExistence type="inferred from homology"/>
<evidence type="ECO:0000256" key="7">
    <source>
        <dbReference type="HAMAP-Rule" id="MF_00027"/>
    </source>
</evidence>
<dbReference type="Pfam" id="PF07685">
    <property type="entry name" value="GATase_3"/>
    <property type="match status" value="1"/>
</dbReference>
<comment type="miscellaneous">
    <text evidence="7">The a and c carboxylates of cobyrinate are activated for nucleophilic attack via formation of a phosphorylated intermediate by ATP. CbiA catalyzes first the amidation of the c-carboxylate, and then that of the a-carboxylate.</text>
</comment>
<reference evidence="11" key="1">
    <citation type="submission" date="2015-05" db="EMBL/GenBank/DDBJ databases">
        <authorList>
            <person name="Urmite Genomes"/>
        </authorList>
    </citation>
    <scope>NUCLEOTIDE SEQUENCE [LARGE SCALE GENOMIC DNA]</scope>
    <source>
        <strain evidence="11">LF1</strain>
    </source>
</reference>
<protein>
    <recommendedName>
        <fullName evidence="7">Cobyrinate a,c-diamide synthase</fullName>
        <ecNumber evidence="7">6.3.5.11</ecNumber>
    </recommendedName>
    <alternativeName>
        <fullName evidence="7">Cobyrinic acid a,c-diamide synthetase</fullName>
    </alternativeName>
</protein>
<keyword evidence="3 7" id="KW-0547">Nucleotide-binding</keyword>
<evidence type="ECO:0000256" key="3">
    <source>
        <dbReference type="ARBA" id="ARBA00022741"/>
    </source>
</evidence>
<dbReference type="STRING" id="1499688.BN000_03220"/>
<dbReference type="SUPFAM" id="SSF52540">
    <property type="entry name" value="P-loop containing nucleoside triphosphate hydrolases"/>
    <property type="match status" value="1"/>
</dbReference>
<keyword evidence="11" id="KW-1185">Reference proteome</keyword>
<dbReference type="GO" id="GO:0009236">
    <property type="term" value="P:cobalamin biosynthetic process"/>
    <property type="evidence" value="ECO:0007669"/>
    <property type="project" value="UniProtKB-UniRule"/>
</dbReference>
<name>A0A0U1NZ44_9BACI</name>
<comment type="similarity">
    <text evidence="7">Belongs to the CobB/CbiA family.</text>
</comment>
<dbReference type="HAMAP" id="MF_00027">
    <property type="entry name" value="CobB_CbiA"/>
    <property type="match status" value="1"/>
</dbReference>
<feature type="site" description="Increases nucleophilicity of active site Cys" evidence="7">
    <location>
        <position position="432"/>
    </location>
</feature>
<dbReference type="UniPathway" id="UPA00148">
    <property type="reaction ID" value="UER00231"/>
</dbReference>
<dbReference type="PANTHER" id="PTHR43873:SF1">
    <property type="entry name" value="COBYRINATE A,C-DIAMIDE SYNTHASE"/>
    <property type="match status" value="1"/>
</dbReference>
<comment type="domain">
    <text evidence="7">Comprises of two domains. The C-terminal domain contains the binding site for glutamine and catalyzes the hydrolysis of this substrate to glutamate and ammonia. The N-terminal domain is anticipated to bind ATP and cobyrinate and catalyzes the ultimate synthesis of the diamide product. The ammonia produced via the glutaminase domain is probably translocated to the adjacent domain via a molecular tunnel, where it reacts with an activated intermediate.</text>
</comment>
<dbReference type="NCBIfam" id="NF002204">
    <property type="entry name" value="PRK01077.1"/>
    <property type="match status" value="1"/>
</dbReference>
<feature type="domain" description="CobB/CobQ-like glutamine amidotransferase" evidence="9">
    <location>
        <begin position="249"/>
        <end position="437"/>
    </location>
</feature>
<keyword evidence="2 7" id="KW-0436">Ligase</keyword>
<dbReference type="CDD" id="cd05388">
    <property type="entry name" value="CobB_N"/>
    <property type="match status" value="1"/>
</dbReference>
<dbReference type="GO" id="GO:0042242">
    <property type="term" value="F:cobyrinic acid a,c-diamide synthase activity"/>
    <property type="evidence" value="ECO:0007669"/>
    <property type="project" value="UniProtKB-UniRule"/>
</dbReference>
<keyword evidence="7" id="KW-0169">Cobalamin biosynthesis</keyword>
<evidence type="ECO:0000256" key="4">
    <source>
        <dbReference type="ARBA" id="ARBA00022840"/>
    </source>
</evidence>
<dbReference type="InterPro" id="IPR011698">
    <property type="entry name" value="GATase_3"/>
</dbReference>
<evidence type="ECO:0000256" key="6">
    <source>
        <dbReference type="ARBA" id="ARBA00022962"/>
    </source>
</evidence>